<keyword evidence="1 5" id="KW-0479">Metal-binding</keyword>
<comment type="caution">
    <text evidence="8">The sequence shown here is derived from an EMBL/GenBank/DDBJ whole genome shotgun (WGS) entry which is preliminary data.</text>
</comment>
<keyword evidence="2 5" id="KW-0862">Zinc</keyword>
<evidence type="ECO:0000256" key="2">
    <source>
        <dbReference type="ARBA" id="ARBA00022833"/>
    </source>
</evidence>
<accession>A0A4Z2DAW9</accession>
<dbReference type="SUPFAM" id="SSF82927">
    <property type="entry name" value="Cysteine-rich DNA binding domain, (DM domain)"/>
    <property type="match status" value="2"/>
</dbReference>
<protein>
    <submittedName>
        <fullName evidence="8">Doublesex-and mab-3-related transcription factor 3a</fullName>
    </submittedName>
</protein>
<dbReference type="PROSITE" id="PS50809">
    <property type="entry name" value="DM_2"/>
    <property type="match status" value="2"/>
</dbReference>
<feature type="region of interest" description="Disordered" evidence="6">
    <location>
        <begin position="925"/>
        <end position="945"/>
    </location>
</feature>
<keyword evidence="9" id="KW-1185">Reference proteome</keyword>
<dbReference type="STRING" id="6182.A0A4Z2DAW9"/>
<dbReference type="Gene3D" id="4.10.1040.10">
    <property type="entry name" value="DM DNA-binding domain"/>
    <property type="match status" value="2"/>
</dbReference>
<dbReference type="PROSITE" id="PS40000">
    <property type="entry name" value="DM_1"/>
    <property type="match status" value="2"/>
</dbReference>
<dbReference type="OrthoDB" id="6162476at2759"/>
<feature type="region of interest" description="Disordered" evidence="6">
    <location>
        <begin position="1038"/>
        <end position="1069"/>
    </location>
</feature>
<dbReference type="EMBL" id="SKCS01000186">
    <property type="protein sequence ID" value="TNN13625.1"/>
    <property type="molecule type" value="Genomic_DNA"/>
</dbReference>
<evidence type="ECO:0000313" key="8">
    <source>
        <dbReference type="EMBL" id="TNN13625.1"/>
    </source>
</evidence>
<gene>
    <name evidence="8" type="ORF">EWB00_002706</name>
</gene>
<dbReference type="AlphaFoldDB" id="A0A4Z2DAW9"/>
<dbReference type="Pfam" id="PF00751">
    <property type="entry name" value="DM"/>
    <property type="match status" value="2"/>
</dbReference>
<dbReference type="GO" id="GO:0000978">
    <property type="term" value="F:RNA polymerase II cis-regulatory region sequence-specific DNA binding"/>
    <property type="evidence" value="ECO:0007669"/>
    <property type="project" value="TreeGrafter"/>
</dbReference>
<feature type="compositionally biased region" description="Low complexity" evidence="6">
    <location>
        <begin position="931"/>
        <end position="945"/>
    </location>
</feature>
<feature type="DNA-binding region" description="DM" evidence="5">
    <location>
        <begin position="314"/>
        <end position="358"/>
    </location>
</feature>
<feature type="DNA-binding region" description="DM" evidence="5">
    <location>
        <begin position="229"/>
        <end position="276"/>
    </location>
</feature>
<keyword evidence="4 5" id="KW-0539">Nucleus</keyword>
<reference evidence="8 9" key="1">
    <citation type="submission" date="2019-03" db="EMBL/GenBank/DDBJ databases">
        <title>An improved genome assembly of the fluke Schistosoma japonicum.</title>
        <authorList>
            <person name="Hu W."/>
            <person name="Luo F."/>
            <person name="Yin M."/>
            <person name="Mo X."/>
            <person name="Sun C."/>
            <person name="Wu Q."/>
            <person name="Zhu B."/>
            <person name="Xiang M."/>
            <person name="Wang J."/>
            <person name="Wang Y."/>
            <person name="Zhang T."/>
            <person name="Xu B."/>
            <person name="Zheng H."/>
            <person name="Feng Z."/>
        </authorList>
    </citation>
    <scope>NUCLEOTIDE SEQUENCE [LARGE SCALE GENOMIC DNA]</scope>
    <source>
        <strain evidence="8">HuSjv2</strain>
        <tissue evidence="8">Worms</tissue>
    </source>
</reference>
<name>A0A4Z2DAW9_SCHJA</name>
<feature type="domain" description="DM" evidence="7">
    <location>
        <begin position="229"/>
        <end position="276"/>
    </location>
</feature>
<dbReference type="GO" id="GO:0007548">
    <property type="term" value="P:sex differentiation"/>
    <property type="evidence" value="ECO:0007669"/>
    <property type="project" value="TreeGrafter"/>
</dbReference>
<dbReference type="GO" id="GO:0000981">
    <property type="term" value="F:DNA-binding transcription factor activity, RNA polymerase II-specific"/>
    <property type="evidence" value="ECO:0007669"/>
    <property type="project" value="TreeGrafter"/>
</dbReference>
<dbReference type="GO" id="GO:0005634">
    <property type="term" value="C:nucleus"/>
    <property type="evidence" value="ECO:0007669"/>
    <property type="project" value="UniProtKB-SubCell"/>
</dbReference>
<evidence type="ECO:0000313" key="9">
    <source>
        <dbReference type="Proteomes" id="UP000311919"/>
    </source>
</evidence>
<dbReference type="InterPro" id="IPR026607">
    <property type="entry name" value="DMRT"/>
</dbReference>
<evidence type="ECO:0000259" key="7">
    <source>
        <dbReference type="PROSITE" id="PS50809"/>
    </source>
</evidence>
<evidence type="ECO:0000256" key="6">
    <source>
        <dbReference type="SAM" id="MobiDB-lite"/>
    </source>
</evidence>
<proteinExistence type="predicted"/>
<organism evidence="8 9">
    <name type="scientific">Schistosoma japonicum</name>
    <name type="common">Blood fluke</name>
    <dbReference type="NCBI Taxonomy" id="6182"/>
    <lineage>
        <taxon>Eukaryota</taxon>
        <taxon>Metazoa</taxon>
        <taxon>Spiralia</taxon>
        <taxon>Lophotrochozoa</taxon>
        <taxon>Platyhelminthes</taxon>
        <taxon>Trematoda</taxon>
        <taxon>Digenea</taxon>
        <taxon>Strigeidida</taxon>
        <taxon>Schistosomatoidea</taxon>
        <taxon>Schistosomatidae</taxon>
        <taxon>Schistosoma</taxon>
    </lineage>
</organism>
<evidence type="ECO:0000256" key="4">
    <source>
        <dbReference type="ARBA" id="ARBA00023242"/>
    </source>
</evidence>
<sequence length="1095" mass="125788">MVTEPLDIIKQKTENSNINHLTYEICDNQLMKGYSKGTTTGFSYSDENARVQHQRQFNLASDADRSTNIPNEHSVTDKYDTVNTSDRKFTGPEKTEICRKHKSSNQLTVEKSIGLFYNQQACLSKYHHTPKTNKQSHKSNYPITNIYPTDNNYTNSSDVTHHLKFSQYPNSSTDNDNNVCHITTDSLIHNENVLDTLNNDNTSRMKNHIFTSSSSSSSNCILSRSPYKCRKCKGHGMFEPVRQHKRNCPYRDCSCDMCYLVEKGRRIVAQQIALFRDQKNHNSQKISYQKDRSLKSITMKESMNKIDEDNGPHCRRCRNHGQNIPWKGHKKTCPYKECYCNQCILISLRKSNEKDLREVTQEFIESQPDKGEKKAFIIDTTENYEMNTSNFTTNYPINSNLNSITTEEYKSNTTCNSYSHNFPISSYPSLMNRTSVNSLIRHLVTSSHSNTTSNGLCTTQISQDEISSNLIVNKPTYSTCIPSYFKVENPNLQSAFCFLENTSNLSREYNEVNIDSLNLKQNEINSQKVFNTDSRFIDSHSRLSSPSYPTSLIPSTISLNKFHRSDYNVSQLSDFYLTHEYYDSKVGSMSSMKPKYETIINPNISLKSNYLDRTEDYNTYDTSLPLLHEPSTLSLETRSDEDRITECFLNTSSSRNTFQNFIDYVNPSNDHLNCSNQQFKTNSSCSSQVNKAYSNSNFCQLQEYQGAIPNSLISSSTFKNTIIQQSDGINKTYSSDYLAPSININEDEIVRPTANHAAALAAAAAAAVAFHHEVTQQKHQKKYYQQIEATQSAYEQSNTRIQRLNSLNNSVTTTTHEQFNVIHEPVDTSLHFLNMSNILNDNSERQNYPNDHLFITSPLLQSIKSGYTKSFKTCTHSIEGIDVNKFPNNLVNTNYDSIPNVFTNYPWNSERQQYCQQYSINDTFNRHEHTPTTTTTTTTTTTSSSCSSIITDHVNQKQLSTIKHDTTDFIHHEHQEQCNNNNTVNSIQYNSSVKINQEINKLQIIHLTNAIILPPKQSLSKIQDDDDNRKASWSSFYPHVQQQQQQHQQQQHHHHQHQQQNNKNNTETWNLLPNECNNLWKNFEVSTNVFKQIGL</sequence>
<dbReference type="PANTHER" id="PTHR12322">
    <property type="entry name" value="DOUBLESEX AND MAB-3 RELATED TRANSCRIPTION FACTOR DMRT"/>
    <property type="match status" value="1"/>
</dbReference>
<dbReference type="InterPro" id="IPR036407">
    <property type="entry name" value="DM_DNA-bd_sf"/>
</dbReference>
<dbReference type="SMART" id="SM00301">
    <property type="entry name" value="DM"/>
    <property type="match status" value="2"/>
</dbReference>
<evidence type="ECO:0000256" key="5">
    <source>
        <dbReference type="PROSITE-ProRule" id="PRU00070"/>
    </source>
</evidence>
<dbReference type="InterPro" id="IPR001275">
    <property type="entry name" value="DM_DNA-bd"/>
</dbReference>
<dbReference type="Proteomes" id="UP000311919">
    <property type="component" value="Unassembled WGS sequence"/>
</dbReference>
<evidence type="ECO:0000256" key="3">
    <source>
        <dbReference type="ARBA" id="ARBA00023125"/>
    </source>
</evidence>
<evidence type="ECO:0000256" key="1">
    <source>
        <dbReference type="ARBA" id="ARBA00022723"/>
    </source>
</evidence>
<dbReference type="PANTHER" id="PTHR12322:SF116">
    <property type="entry name" value="DOUBLESEX-MAB RELATED 99B"/>
    <property type="match status" value="1"/>
</dbReference>
<feature type="domain" description="DM" evidence="7">
    <location>
        <begin position="314"/>
        <end position="358"/>
    </location>
</feature>
<comment type="subcellular location">
    <subcellularLocation>
        <location evidence="5">Nucleus</location>
    </subcellularLocation>
</comment>
<dbReference type="GO" id="GO:0046872">
    <property type="term" value="F:metal ion binding"/>
    <property type="evidence" value="ECO:0007669"/>
    <property type="project" value="UniProtKB-KW"/>
</dbReference>
<keyword evidence="3 5" id="KW-0238">DNA-binding</keyword>